<dbReference type="InterPro" id="IPR039104">
    <property type="entry name" value="6PGL"/>
</dbReference>
<organism evidence="9 10">
    <name type="scientific">Deinococcus roseus</name>
    <dbReference type="NCBI Taxonomy" id="392414"/>
    <lineage>
        <taxon>Bacteria</taxon>
        <taxon>Thermotogati</taxon>
        <taxon>Deinococcota</taxon>
        <taxon>Deinococci</taxon>
        <taxon>Deinococcales</taxon>
        <taxon>Deinococcaceae</taxon>
        <taxon>Deinococcus</taxon>
    </lineage>
</organism>
<evidence type="ECO:0000313" key="10">
    <source>
        <dbReference type="Proteomes" id="UP000632222"/>
    </source>
</evidence>
<keyword evidence="10" id="KW-1185">Reference proteome</keyword>
<dbReference type="Proteomes" id="UP000632222">
    <property type="component" value="Unassembled WGS sequence"/>
</dbReference>
<comment type="caution">
    <text evidence="9">The sequence shown here is derived from an EMBL/GenBank/DDBJ whole genome shotgun (WGS) entry which is preliminary data.</text>
</comment>
<evidence type="ECO:0000259" key="8">
    <source>
        <dbReference type="Pfam" id="PF01182"/>
    </source>
</evidence>
<dbReference type="EC" id="3.1.1.31" evidence="5 7"/>
<evidence type="ECO:0000256" key="3">
    <source>
        <dbReference type="ARBA" id="ARBA00004961"/>
    </source>
</evidence>
<feature type="domain" description="Glucosamine/galactosamine-6-phosphate isomerase" evidence="8">
    <location>
        <begin position="8"/>
        <end position="206"/>
    </location>
</feature>
<reference evidence="10" key="1">
    <citation type="journal article" date="2019" name="Int. J. Syst. Evol. Microbiol.">
        <title>The Global Catalogue of Microorganisms (GCM) 10K type strain sequencing project: providing services to taxonomists for standard genome sequencing and annotation.</title>
        <authorList>
            <consortium name="The Broad Institute Genomics Platform"/>
            <consortium name="The Broad Institute Genome Sequencing Center for Infectious Disease"/>
            <person name="Wu L."/>
            <person name="Ma J."/>
        </authorList>
    </citation>
    <scope>NUCLEOTIDE SEQUENCE [LARGE SCALE GENOMIC DNA]</scope>
    <source>
        <strain evidence="10">JCM 14370</strain>
    </source>
</reference>
<protein>
    <recommendedName>
        <fullName evidence="6 7">6-phosphogluconolactonase</fullName>
        <shortName evidence="7">6PGL</shortName>
        <ecNumber evidence="5 7">3.1.1.31</ecNumber>
    </recommendedName>
</protein>
<dbReference type="CDD" id="cd01400">
    <property type="entry name" value="6PGL"/>
    <property type="match status" value="1"/>
</dbReference>
<comment type="catalytic activity">
    <reaction evidence="1 7">
        <text>6-phospho-D-glucono-1,5-lactone + H2O = 6-phospho-D-gluconate + H(+)</text>
        <dbReference type="Rhea" id="RHEA:12556"/>
        <dbReference type="ChEBI" id="CHEBI:15377"/>
        <dbReference type="ChEBI" id="CHEBI:15378"/>
        <dbReference type="ChEBI" id="CHEBI:57955"/>
        <dbReference type="ChEBI" id="CHEBI:58759"/>
        <dbReference type="EC" id="3.1.1.31"/>
    </reaction>
</comment>
<name>A0ABQ2CXJ8_9DEIO</name>
<evidence type="ECO:0000256" key="1">
    <source>
        <dbReference type="ARBA" id="ARBA00000832"/>
    </source>
</evidence>
<proteinExistence type="inferred from homology"/>
<dbReference type="SUPFAM" id="SSF100950">
    <property type="entry name" value="NagB/RpiA/CoA transferase-like"/>
    <property type="match status" value="1"/>
</dbReference>
<evidence type="ECO:0000256" key="2">
    <source>
        <dbReference type="ARBA" id="ARBA00002681"/>
    </source>
</evidence>
<comment type="pathway">
    <text evidence="3 7">Carbohydrate degradation; pentose phosphate pathway; D-ribulose 5-phosphate from D-glucose 6-phosphate (oxidative stage): step 2/3.</text>
</comment>
<dbReference type="EMBL" id="BMOD01000002">
    <property type="protein sequence ID" value="GGJ25967.1"/>
    <property type="molecule type" value="Genomic_DNA"/>
</dbReference>
<keyword evidence="7" id="KW-0378">Hydrolase</keyword>
<dbReference type="InterPro" id="IPR006148">
    <property type="entry name" value="Glc/Gal-6P_isomerase"/>
</dbReference>
<evidence type="ECO:0000256" key="5">
    <source>
        <dbReference type="ARBA" id="ARBA00013198"/>
    </source>
</evidence>
<dbReference type="Pfam" id="PF01182">
    <property type="entry name" value="Glucosamine_iso"/>
    <property type="match status" value="1"/>
</dbReference>
<gene>
    <name evidence="7 9" type="primary">pgl</name>
    <name evidence="9" type="ORF">GCM10008938_10170</name>
</gene>
<comment type="similarity">
    <text evidence="4 7">Belongs to the glucosamine/galactosamine-6-phosphate isomerase family. 6-phosphogluconolactonase subfamily.</text>
</comment>
<dbReference type="PANTHER" id="PTHR11054">
    <property type="entry name" value="6-PHOSPHOGLUCONOLACTONASE"/>
    <property type="match status" value="1"/>
</dbReference>
<accession>A0ABQ2CXJ8</accession>
<dbReference type="NCBIfam" id="TIGR01198">
    <property type="entry name" value="pgl"/>
    <property type="match status" value="1"/>
</dbReference>
<sequence>MKYHISSTPQELGQDAARAFADLYQQAVQDRGVFTVALSGGSTPVHLYKALSQMDLDWSKVRFYFSDERTVPADHKDSNYKTARDTFLDVVGIDPQHVFRMEGELDPQEAAARYTAVLPDQLDLCYLGMGDDGHTASLFPETEALEASGRVVANFVPKLNTWRITFTFEEINQSSNIHILATGANKKEVLLEVKNKSGKHPIERVENPVWYVDAAIAELL</sequence>
<dbReference type="InterPro" id="IPR037171">
    <property type="entry name" value="NagB/RpiA_transferase-like"/>
</dbReference>
<evidence type="ECO:0000313" key="9">
    <source>
        <dbReference type="EMBL" id="GGJ25967.1"/>
    </source>
</evidence>
<evidence type="ECO:0000256" key="4">
    <source>
        <dbReference type="ARBA" id="ARBA00010662"/>
    </source>
</evidence>
<dbReference type="RefSeq" id="WP_189000830.1">
    <property type="nucleotide sequence ID" value="NZ_BMOD01000002.1"/>
</dbReference>
<dbReference type="PANTHER" id="PTHR11054:SF0">
    <property type="entry name" value="6-PHOSPHOGLUCONOLACTONASE"/>
    <property type="match status" value="1"/>
</dbReference>
<comment type="function">
    <text evidence="2 7">Hydrolysis of 6-phosphogluconolactone to 6-phosphogluconate.</text>
</comment>
<dbReference type="Gene3D" id="3.40.50.1360">
    <property type="match status" value="1"/>
</dbReference>
<evidence type="ECO:0000256" key="6">
    <source>
        <dbReference type="ARBA" id="ARBA00020337"/>
    </source>
</evidence>
<dbReference type="InterPro" id="IPR005900">
    <property type="entry name" value="6-phosphogluconolactonase_DevB"/>
</dbReference>
<evidence type="ECO:0000256" key="7">
    <source>
        <dbReference type="RuleBase" id="RU365095"/>
    </source>
</evidence>